<dbReference type="STRING" id="988821.SAMN05421867_12118"/>
<name>A0A1I1AR74_9CELL</name>
<dbReference type="RefSeq" id="WP_090034862.1">
    <property type="nucleotide sequence ID" value="NZ_BONM01000014.1"/>
</dbReference>
<dbReference type="AlphaFoldDB" id="A0A1I1AR74"/>
<protein>
    <submittedName>
        <fullName evidence="1">Uncharacterized protein</fullName>
    </submittedName>
</protein>
<proteinExistence type="predicted"/>
<dbReference type="EMBL" id="FOKA01000021">
    <property type="protein sequence ID" value="SFB39992.1"/>
    <property type="molecule type" value="Genomic_DNA"/>
</dbReference>
<evidence type="ECO:0000313" key="2">
    <source>
        <dbReference type="Proteomes" id="UP000199012"/>
    </source>
</evidence>
<dbReference type="Proteomes" id="UP000199012">
    <property type="component" value="Unassembled WGS sequence"/>
</dbReference>
<gene>
    <name evidence="1" type="ORF">SAMN05421867_12118</name>
</gene>
<keyword evidence="2" id="KW-1185">Reference proteome</keyword>
<organism evidence="1 2">
    <name type="scientific">Cellulomonas marina</name>
    <dbReference type="NCBI Taxonomy" id="988821"/>
    <lineage>
        <taxon>Bacteria</taxon>
        <taxon>Bacillati</taxon>
        <taxon>Actinomycetota</taxon>
        <taxon>Actinomycetes</taxon>
        <taxon>Micrococcales</taxon>
        <taxon>Cellulomonadaceae</taxon>
        <taxon>Cellulomonas</taxon>
    </lineage>
</organism>
<evidence type="ECO:0000313" key="1">
    <source>
        <dbReference type="EMBL" id="SFB39992.1"/>
    </source>
</evidence>
<accession>A0A1I1AR74</accession>
<reference evidence="1 2" key="1">
    <citation type="submission" date="2016-10" db="EMBL/GenBank/DDBJ databases">
        <authorList>
            <person name="de Groot N.N."/>
        </authorList>
    </citation>
    <scope>NUCLEOTIDE SEQUENCE [LARGE SCALE GENOMIC DNA]</scope>
    <source>
        <strain evidence="1 2">CGMCC 4.6945</strain>
    </source>
</reference>
<sequence>MRELLTIAAQIGEVAAGCSDARTVELLQEAESRLVEASREQGVEQVESRTALGELVMSTCTKPGHVVVLLDLLGQTWVGYAGAAGAYVARPPSRHYVLEAVQVRASDLWLPVSELDPARFPMLALHAPDWAGTAYADARGVTR</sequence>